<organism evidence="14 15">
    <name type="scientific">Oncorhynchus mykiss</name>
    <name type="common">Rainbow trout</name>
    <name type="synonym">Salmo gairdneri</name>
    <dbReference type="NCBI Taxonomy" id="8022"/>
    <lineage>
        <taxon>Eukaryota</taxon>
        <taxon>Metazoa</taxon>
        <taxon>Chordata</taxon>
        <taxon>Craniata</taxon>
        <taxon>Vertebrata</taxon>
        <taxon>Euteleostomi</taxon>
        <taxon>Actinopterygii</taxon>
        <taxon>Neopterygii</taxon>
        <taxon>Teleostei</taxon>
        <taxon>Protacanthopterygii</taxon>
        <taxon>Salmoniformes</taxon>
        <taxon>Salmonidae</taxon>
        <taxon>Salmoninae</taxon>
        <taxon>Oncorhynchus</taxon>
    </lineage>
</organism>
<dbReference type="GO" id="GO:0004252">
    <property type="term" value="F:serine-type endopeptidase activity"/>
    <property type="evidence" value="ECO:0007669"/>
    <property type="project" value="InterPro"/>
</dbReference>
<reference evidence="14" key="2">
    <citation type="submission" date="2025-08" db="UniProtKB">
        <authorList>
            <consortium name="Ensembl"/>
        </authorList>
    </citation>
    <scope>IDENTIFICATION</scope>
</reference>
<evidence type="ECO:0000256" key="5">
    <source>
        <dbReference type="ARBA" id="ARBA00022801"/>
    </source>
</evidence>
<dbReference type="EC" id="3.4.21.10" evidence="2"/>
<evidence type="ECO:0000256" key="10">
    <source>
        <dbReference type="RuleBase" id="RU363034"/>
    </source>
</evidence>
<gene>
    <name evidence="14" type="primary">LOC110538566</name>
</gene>
<name>A0A8C7RV64_ONCMY</name>
<dbReference type="GO" id="GO:0006508">
    <property type="term" value="P:proteolysis"/>
    <property type="evidence" value="ECO:0007669"/>
    <property type="project" value="UniProtKB-KW"/>
</dbReference>
<keyword evidence="7" id="KW-1015">Disulfide bond</keyword>
<comment type="catalytic activity">
    <reaction evidence="1">
        <text>Preferential cleavage: Arg-|-Xaa, Lys-|-Xaa.</text>
        <dbReference type="EC" id="3.4.21.10"/>
    </reaction>
</comment>
<evidence type="ECO:0000256" key="1">
    <source>
        <dbReference type="ARBA" id="ARBA00001656"/>
    </source>
</evidence>
<protein>
    <recommendedName>
        <fullName evidence="3">Acrosin</fullName>
        <ecNumber evidence="2">3.4.21.10</ecNumber>
    </recommendedName>
</protein>
<accession>A0A8C7RV64</accession>
<dbReference type="KEGG" id="omy:110538566"/>
<keyword evidence="11" id="KW-1133">Transmembrane helix</keyword>
<dbReference type="GO" id="GO:0016020">
    <property type="term" value="C:membrane"/>
    <property type="evidence" value="ECO:0007669"/>
    <property type="project" value="InterPro"/>
</dbReference>
<feature type="domain" description="SRCR" evidence="13">
    <location>
        <begin position="26"/>
        <end position="153"/>
    </location>
</feature>
<evidence type="ECO:0000256" key="9">
    <source>
        <dbReference type="PROSITE-ProRule" id="PRU00196"/>
    </source>
</evidence>
<evidence type="ECO:0000313" key="14">
    <source>
        <dbReference type="Ensembl" id="ENSOMYP00000057073.1"/>
    </source>
</evidence>
<feature type="transmembrane region" description="Helical" evidence="11">
    <location>
        <begin position="21"/>
        <end position="40"/>
    </location>
</feature>
<evidence type="ECO:0000256" key="6">
    <source>
        <dbReference type="ARBA" id="ARBA00022825"/>
    </source>
</evidence>
<dbReference type="CDD" id="cd00190">
    <property type="entry name" value="Tryp_SPc"/>
    <property type="match status" value="1"/>
</dbReference>
<dbReference type="SMART" id="SM00020">
    <property type="entry name" value="Tryp_SPc"/>
    <property type="match status" value="1"/>
</dbReference>
<evidence type="ECO:0000256" key="11">
    <source>
        <dbReference type="SAM" id="Phobius"/>
    </source>
</evidence>
<dbReference type="PROSITE" id="PS50287">
    <property type="entry name" value="SRCR_2"/>
    <property type="match status" value="1"/>
</dbReference>
<evidence type="ECO:0000313" key="15">
    <source>
        <dbReference type="Proteomes" id="UP000694395"/>
    </source>
</evidence>
<reference evidence="14" key="1">
    <citation type="submission" date="2020-07" db="EMBL/GenBank/DDBJ databases">
        <title>A long reads based de novo assembly of the rainbow trout Arlee double haploid line genome.</title>
        <authorList>
            <person name="Gao G."/>
            <person name="Palti Y."/>
        </authorList>
    </citation>
    <scope>NUCLEOTIDE SEQUENCE [LARGE SCALE GENOMIC DNA]</scope>
</reference>
<keyword evidence="4 10" id="KW-0645">Protease</keyword>
<dbReference type="Proteomes" id="UP000694395">
    <property type="component" value="Chromosome 2"/>
</dbReference>
<dbReference type="Gene3D" id="2.40.10.10">
    <property type="entry name" value="Trypsin-like serine proteases"/>
    <property type="match status" value="1"/>
</dbReference>
<keyword evidence="15" id="KW-1185">Reference proteome</keyword>
<dbReference type="PRINTS" id="PR00722">
    <property type="entry name" value="CHYMOTRYPSIN"/>
</dbReference>
<dbReference type="InterPro" id="IPR043504">
    <property type="entry name" value="Peptidase_S1_PA_chymotrypsin"/>
</dbReference>
<evidence type="ECO:0000256" key="8">
    <source>
        <dbReference type="ARBA" id="ARBA00023180"/>
    </source>
</evidence>
<keyword evidence="6 10" id="KW-0720">Serine protease</keyword>
<dbReference type="Pfam" id="PF00089">
    <property type="entry name" value="Trypsin"/>
    <property type="match status" value="1"/>
</dbReference>
<keyword evidence="11" id="KW-0472">Membrane</keyword>
<dbReference type="FunFam" id="2.40.10.10:FF:000003">
    <property type="entry name" value="Transmembrane serine protease 3"/>
    <property type="match status" value="1"/>
</dbReference>
<evidence type="ECO:0000259" key="13">
    <source>
        <dbReference type="PROSITE" id="PS50287"/>
    </source>
</evidence>
<dbReference type="GeneTree" id="ENSGT00940000159697"/>
<comment type="caution">
    <text evidence="9">Lacks conserved residue(s) required for the propagation of feature annotation.</text>
</comment>
<dbReference type="InterPro" id="IPR009003">
    <property type="entry name" value="Peptidase_S1_PA"/>
</dbReference>
<dbReference type="GO" id="GO:0070008">
    <property type="term" value="F:serine-type exopeptidase activity"/>
    <property type="evidence" value="ECO:0007669"/>
    <property type="project" value="InterPro"/>
</dbReference>
<dbReference type="OrthoDB" id="9425590at2759"/>
<sequence length="426" mass="47126">MTEKKNGGAGVTFLTPCRVAGVCLTVVLLGGIGAAVWAVVTFCIREEDTGLYDVQVNSNPSSDLRLRVFDSAERRWRHLCSSEANQLLANISCEEMGFVSVVNYSVSSIPEGSNDREEFFCVKEKELTYGKKIKESLYPCDCETGQVLSLLCQDCGRRSLTEDRIVGGVDARQGSWPWQVSLQYDGVHQCGGSIISDRWIVSAAHCFPERNRQVSRWRVLLGSIYNKLTHKNVRVLEVKTVVYHSSYLPFVDPNIDDNSRDIAVLALAQPLHFTDYIQPVCLPHYGQRLIDGQIGTVTGWGNVGYYGTLADVLQEANVPIINDAVCNAPDYYDNQITTSMFCAGFEKGGTDACQGDSGGPFVAEDSLSKASRYRLLGVVSWGTGCAMAKKPGVYTRVSRFLPWISSAMRTYHNSPGVHKMARTWEH</sequence>
<dbReference type="GeneID" id="110538566"/>
<evidence type="ECO:0000256" key="4">
    <source>
        <dbReference type="ARBA" id="ARBA00022670"/>
    </source>
</evidence>
<dbReference type="PANTHER" id="PTHR24252:SF8">
    <property type="entry name" value="ACROSIN"/>
    <property type="match status" value="1"/>
</dbReference>
<dbReference type="RefSeq" id="XP_021481136.1">
    <property type="nucleotide sequence ID" value="XM_021625461.2"/>
</dbReference>
<feature type="domain" description="Peptidase S1" evidence="12">
    <location>
        <begin position="165"/>
        <end position="409"/>
    </location>
</feature>
<dbReference type="Pfam" id="PF09272">
    <property type="entry name" value="Hepsin-SRCR"/>
    <property type="match status" value="1"/>
</dbReference>
<dbReference type="InterPro" id="IPR033116">
    <property type="entry name" value="TRYPSIN_SER"/>
</dbReference>
<dbReference type="Ensembl" id="ENSOMYT00000062138.2">
    <property type="protein sequence ID" value="ENSOMYP00000057073.1"/>
    <property type="gene ID" value="ENSOMYG00000026318.2"/>
</dbReference>
<dbReference type="PANTHER" id="PTHR24252">
    <property type="entry name" value="ACROSIN-RELATED"/>
    <property type="match status" value="1"/>
</dbReference>
<dbReference type="InterPro" id="IPR015352">
    <property type="entry name" value="Hepsin-SRCR_dom"/>
</dbReference>
<dbReference type="InterPro" id="IPR001190">
    <property type="entry name" value="SRCR"/>
</dbReference>
<dbReference type="PROSITE" id="PS00134">
    <property type="entry name" value="TRYPSIN_HIS"/>
    <property type="match status" value="1"/>
</dbReference>
<dbReference type="Gene3D" id="3.10.250.10">
    <property type="entry name" value="SRCR-like domain"/>
    <property type="match status" value="1"/>
</dbReference>
<dbReference type="SUPFAM" id="SSF56487">
    <property type="entry name" value="SRCR-like"/>
    <property type="match status" value="1"/>
</dbReference>
<dbReference type="SUPFAM" id="SSF50494">
    <property type="entry name" value="Trypsin-like serine proteases"/>
    <property type="match status" value="1"/>
</dbReference>
<dbReference type="AlphaFoldDB" id="A0A8C7RV64"/>
<keyword evidence="5 10" id="KW-0378">Hydrolase</keyword>
<keyword evidence="11" id="KW-0812">Transmembrane</keyword>
<keyword evidence="8" id="KW-0325">Glycoprotein</keyword>
<dbReference type="InterPro" id="IPR001254">
    <property type="entry name" value="Trypsin_dom"/>
</dbReference>
<dbReference type="PROSITE" id="PS50240">
    <property type="entry name" value="TRYPSIN_DOM"/>
    <property type="match status" value="1"/>
</dbReference>
<dbReference type="InterPro" id="IPR001314">
    <property type="entry name" value="Peptidase_S1A"/>
</dbReference>
<evidence type="ECO:0000256" key="7">
    <source>
        <dbReference type="ARBA" id="ARBA00023157"/>
    </source>
</evidence>
<reference evidence="14" key="3">
    <citation type="submission" date="2025-09" db="UniProtKB">
        <authorList>
            <consortium name="Ensembl"/>
        </authorList>
    </citation>
    <scope>IDENTIFICATION</scope>
</reference>
<evidence type="ECO:0000259" key="12">
    <source>
        <dbReference type="PROSITE" id="PS50240"/>
    </source>
</evidence>
<dbReference type="InterPro" id="IPR018114">
    <property type="entry name" value="TRYPSIN_HIS"/>
</dbReference>
<dbReference type="InterPro" id="IPR036772">
    <property type="entry name" value="SRCR-like_dom_sf"/>
</dbReference>
<proteinExistence type="predicted"/>
<evidence type="ECO:0000256" key="3">
    <source>
        <dbReference type="ARBA" id="ARBA00017161"/>
    </source>
</evidence>
<evidence type="ECO:0000256" key="2">
    <source>
        <dbReference type="ARBA" id="ARBA00012050"/>
    </source>
</evidence>
<dbReference type="PROSITE" id="PS00135">
    <property type="entry name" value="TRYPSIN_SER"/>
    <property type="match status" value="1"/>
</dbReference>